<evidence type="ECO:0000313" key="2">
    <source>
        <dbReference type="EMBL" id="GFY57757.1"/>
    </source>
</evidence>
<organism evidence="2 3">
    <name type="scientific">Trichonephila inaurata madagascariensis</name>
    <dbReference type="NCBI Taxonomy" id="2747483"/>
    <lineage>
        <taxon>Eukaryota</taxon>
        <taxon>Metazoa</taxon>
        <taxon>Ecdysozoa</taxon>
        <taxon>Arthropoda</taxon>
        <taxon>Chelicerata</taxon>
        <taxon>Arachnida</taxon>
        <taxon>Araneae</taxon>
        <taxon>Araneomorphae</taxon>
        <taxon>Entelegynae</taxon>
        <taxon>Araneoidea</taxon>
        <taxon>Nephilidae</taxon>
        <taxon>Trichonephila</taxon>
        <taxon>Trichonephila inaurata</taxon>
    </lineage>
</organism>
<gene>
    <name evidence="2" type="primary">spop-b</name>
    <name evidence="2" type="ORF">TNIN_303291</name>
</gene>
<feature type="domain" description="BTB" evidence="1">
    <location>
        <begin position="68"/>
        <end position="136"/>
    </location>
</feature>
<dbReference type="PANTHER" id="PTHR24413">
    <property type="entry name" value="SPECKLE-TYPE POZ PROTEIN"/>
    <property type="match status" value="1"/>
</dbReference>
<dbReference type="EMBL" id="BMAV01011716">
    <property type="protein sequence ID" value="GFY57757.1"/>
    <property type="molecule type" value="Genomic_DNA"/>
</dbReference>
<dbReference type="SMART" id="SM00225">
    <property type="entry name" value="BTB"/>
    <property type="match status" value="1"/>
</dbReference>
<dbReference type="InterPro" id="IPR011333">
    <property type="entry name" value="SKP1/BTB/POZ_sf"/>
</dbReference>
<sequence>MDRSDWIAANKGCLTDALALEIEFVVCQNKQRSLPPEIERVCAKNDTGKPVDSLNNDMRILFKSQRFCDITLRSADGKCIKAVKAILSARSVVFTAMFETDMREKKTGVIDISDVDYETLNLLLLFLHTDTLDNIHDHKIAVKLYIAADKYQILPLKVLCSKHLSSVASPKNVFDIMYLSSKYQDEELKSAARKFISNDILNSYQWENFQLEGVDYVKAPSAKEIDCANLNKTKVISPTRNVRHRRKKRKI</sequence>
<reference evidence="2" key="1">
    <citation type="submission" date="2020-08" db="EMBL/GenBank/DDBJ databases">
        <title>Multicomponent nature underlies the extraordinary mechanical properties of spider dragline silk.</title>
        <authorList>
            <person name="Kono N."/>
            <person name="Nakamura H."/>
            <person name="Mori M."/>
            <person name="Yoshida Y."/>
            <person name="Ohtoshi R."/>
            <person name="Malay A.D."/>
            <person name="Moran D.A.P."/>
            <person name="Tomita M."/>
            <person name="Numata K."/>
            <person name="Arakawa K."/>
        </authorList>
    </citation>
    <scope>NUCLEOTIDE SEQUENCE</scope>
</reference>
<accession>A0A8X6XPG0</accession>
<comment type="caution">
    <text evidence="2">The sequence shown here is derived from an EMBL/GenBank/DDBJ whole genome shotgun (WGS) entry which is preliminary data.</text>
</comment>
<dbReference type="InterPro" id="IPR000210">
    <property type="entry name" value="BTB/POZ_dom"/>
</dbReference>
<dbReference type="Gene3D" id="3.30.710.10">
    <property type="entry name" value="Potassium Channel Kv1.1, Chain A"/>
    <property type="match status" value="1"/>
</dbReference>
<dbReference type="SUPFAM" id="SSF54695">
    <property type="entry name" value="POZ domain"/>
    <property type="match status" value="1"/>
</dbReference>
<name>A0A8X6XPG0_9ARAC</name>
<protein>
    <submittedName>
        <fullName evidence="2">Speckle-type POZ protein B</fullName>
    </submittedName>
</protein>
<dbReference type="CDD" id="cd14733">
    <property type="entry name" value="BACK"/>
    <property type="match status" value="1"/>
</dbReference>
<dbReference type="Proteomes" id="UP000886998">
    <property type="component" value="Unassembled WGS sequence"/>
</dbReference>
<evidence type="ECO:0000259" key="1">
    <source>
        <dbReference type="PROSITE" id="PS50097"/>
    </source>
</evidence>
<proteinExistence type="predicted"/>
<keyword evidence="3" id="KW-1185">Reference proteome</keyword>
<evidence type="ECO:0000313" key="3">
    <source>
        <dbReference type="Proteomes" id="UP000886998"/>
    </source>
</evidence>
<dbReference type="OrthoDB" id="6434522at2759"/>
<dbReference type="Pfam" id="PF00651">
    <property type="entry name" value="BTB"/>
    <property type="match status" value="1"/>
</dbReference>
<dbReference type="PROSITE" id="PS50097">
    <property type="entry name" value="BTB"/>
    <property type="match status" value="1"/>
</dbReference>
<dbReference type="AlphaFoldDB" id="A0A8X6XPG0"/>